<organism evidence="8 9">
    <name type="scientific">Allacma fusca</name>
    <dbReference type="NCBI Taxonomy" id="39272"/>
    <lineage>
        <taxon>Eukaryota</taxon>
        <taxon>Metazoa</taxon>
        <taxon>Ecdysozoa</taxon>
        <taxon>Arthropoda</taxon>
        <taxon>Hexapoda</taxon>
        <taxon>Collembola</taxon>
        <taxon>Symphypleona</taxon>
        <taxon>Sminthuridae</taxon>
        <taxon>Allacma</taxon>
    </lineage>
</organism>
<protein>
    <submittedName>
        <fullName evidence="8">Uncharacterized protein</fullName>
    </submittedName>
</protein>
<dbReference type="OrthoDB" id="2127281at2759"/>
<keyword evidence="4 7" id="KW-0812">Transmembrane</keyword>
<comment type="caution">
    <text evidence="8">The sequence shown here is derived from an EMBL/GenBank/DDBJ whole genome shotgun (WGS) entry which is preliminary data.</text>
</comment>
<evidence type="ECO:0000256" key="1">
    <source>
        <dbReference type="ARBA" id="ARBA00004141"/>
    </source>
</evidence>
<dbReference type="PANTHER" id="PTHR10846:SF73">
    <property type="entry name" value="SODIUM_CALCIUM EXCHANGER MEMBRANE REGION DOMAIN-CONTAINING PROTEIN"/>
    <property type="match status" value="1"/>
</dbReference>
<keyword evidence="3" id="KW-0813">Transport</keyword>
<dbReference type="GO" id="GO:0005886">
    <property type="term" value="C:plasma membrane"/>
    <property type="evidence" value="ECO:0007669"/>
    <property type="project" value="TreeGrafter"/>
</dbReference>
<dbReference type="Proteomes" id="UP000708208">
    <property type="component" value="Unassembled WGS sequence"/>
</dbReference>
<feature type="transmembrane region" description="Helical" evidence="7">
    <location>
        <begin position="49"/>
        <end position="69"/>
    </location>
</feature>
<evidence type="ECO:0000313" key="8">
    <source>
        <dbReference type="EMBL" id="CAG7827923.1"/>
    </source>
</evidence>
<name>A0A8J2PNM2_9HEXA</name>
<evidence type="ECO:0000256" key="3">
    <source>
        <dbReference type="ARBA" id="ARBA00022449"/>
    </source>
</evidence>
<feature type="non-terminal residue" evidence="8">
    <location>
        <position position="82"/>
    </location>
</feature>
<dbReference type="InterPro" id="IPR004481">
    <property type="entry name" value="K/Na/Ca-exchanger"/>
</dbReference>
<proteinExistence type="inferred from homology"/>
<comment type="similarity">
    <text evidence="2">Belongs to the Ca(2+):cation antiporter (CaCA) (TC 2.A.19) family. SLC24A subfamily.</text>
</comment>
<dbReference type="AlphaFoldDB" id="A0A8J2PNM2"/>
<gene>
    <name evidence="8" type="ORF">AFUS01_LOCUS37878</name>
</gene>
<keyword evidence="3" id="KW-0050">Antiport</keyword>
<evidence type="ECO:0000256" key="7">
    <source>
        <dbReference type="SAM" id="Phobius"/>
    </source>
</evidence>
<accession>A0A8J2PNM2</accession>
<evidence type="ECO:0000256" key="5">
    <source>
        <dbReference type="ARBA" id="ARBA00022989"/>
    </source>
</evidence>
<evidence type="ECO:0000256" key="6">
    <source>
        <dbReference type="ARBA" id="ARBA00023136"/>
    </source>
</evidence>
<dbReference type="GO" id="GO:0006874">
    <property type="term" value="P:intracellular calcium ion homeostasis"/>
    <property type="evidence" value="ECO:0007669"/>
    <property type="project" value="TreeGrafter"/>
</dbReference>
<sequence>MQTLGAPNPPDNGTLDDSQYSLVPGYNCTNPAILEFPPDLFTQKERQGGAILIHFLASIYVFYAFAIICDDYFVPSIERICD</sequence>
<keyword evidence="6 7" id="KW-0472">Membrane</keyword>
<dbReference type="PANTHER" id="PTHR10846">
    <property type="entry name" value="SODIUM/POTASSIUM/CALCIUM EXCHANGER"/>
    <property type="match status" value="1"/>
</dbReference>
<comment type="subcellular location">
    <subcellularLocation>
        <location evidence="1">Membrane</location>
        <topology evidence="1">Multi-pass membrane protein</topology>
    </subcellularLocation>
</comment>
<evidence type="ECO:0000313" key="9">
    <source>
        <dbReference type="Proteomes" id="UP000708208"/>
    </source>
</evidence>
<evidence type="ECO:0000256" key="2">
    <source>
        <dbReference type="ARBA" id="ARBA00005364"/>
    </source>
</evidence>
<evidence type="ECO:0000256" key="4">
    <source>
        <dbReference type="ARBA" id="ARBA00022692"/>
    </source>
</evidence>
<dbReference type="GO" id="GO:0005262">
    <property type="term" value="F:calcium channel activity"/>
    <property type="evidence" value="ECO:0007669"/>
    <property type="project" value="TreeGrafter"/>
</dbReference>
<keyword evidence="5 7" id="KW-1133">Transmembrane helix</keyword>
<reference evidence="8" key="1">
    <citation type="submission" date="2021-06" db="EMBL/GenBank/DDBJ databases">
        <authorList>
            <person name="Hodson N. C."/>
            <person name="Mongue J. A."/>
            <person name="Jaron S. K."/>
        </authorList>
    </citation>
    <scope>NUCLEOTIDE SEQUENCE</scope>
</reference>
<dbReference type="EMBL" id="CAJVCH010545413">
    <property type="protein sequence ID" value="CAG7827923.1"/>
    <property type="molecule type" value="Genomic_DNA"/>
</dbReference>
<keyword evidence="9" id="KW-1185">Reference proteome</keyword>
<dbReference type="GO" id="GO:0008273">
    <property type="term" value="F:calcium, potassium:sodium antiporter activity"/>
    <property type="evidence" value="ECO:0007669"/>
    <property type="project" value="TreeGrafter"/>
</dbReference>